<evidence type="ECO:0000256" key="1">
    <source>
        <dbReference type="ARBA" id="ARBA00022670"/>
    </source>
</evidence>
<dbReference type="Pfam" id="PF02902">
    <property type="entry name" value="Peptidase_C48"/>
    <property type="match status" value="1"/>
</dbReference>
<dbReference type="GO" id="GO:0008234">
    <property type="term" value="F:cysteine-type peptidase activity"/>
    <property type="evidence" value="ECO:0007669"/>
    <property type="project" value="InterPro"/>
</dbReference>
<organism evidence="4">
    <name type="scientific">viral metagenome</name>
    <dbReference type="NCBI Taxonomy" id="1070528"/>
    <lineage>
        <taxon>unclassified sequences</taxon>
        <taxon>metagenomes</taxon>
        <taxon>organismal metagenomes</taxon>
    </lineage>
</organism>
<dbReference type="EMBL" id="MN740445">
    <property type="protein sequence ID" value="QHU26831.1"/>
    <property type="molecule type" value="Genomic_DNA"/>
</dbReference>
<dbReference type="GO" id="GO:0006508">
    <property type="term" value="P:proteolysis"/>
    <property type="evidence" value="ECO:0007669"/>
    <property type="project" value="UniProtKB-KW"/>
</dbReference>
<dbReference type="InterPro" id="IPR038765">
    <property type="entry name" value="Papain-like_cys_pep_sf"/>
</dbReference>
<dbReference type="Gene3D" id="3.40.395.10">
    <property type="entry name" value="Adenoviral Proteinase, Chain A"/>
    <property type="match status" value="1"/>
</dbReference>
<accession>A0A6C0LAX7</accession>
<dbReference type="SUPFAM" id="SSF54001">
    <property type="entry name" value="Cysteine proteinases"/>
    <property type="match status" value="1"/>
</dbReference>
<reference evidence="4" key="1">
    <citation type="journal article" date="2020" name="Nature">
        <title>Giant virus diversity and host interactions through global metagenomics.</title>
        <authorList>
            <person name="Schulz F."/>
            <person name="Roux S."/>
            <person name="Paez-Espino D."/>
            <person name="Jungbluth S."/>
            <person name="Walsh D.A."/>
            <person name="Denef V.J."/>
            <person name="McMahon K.D."/>
            <person name="Konstantinidis K.T."/>
            <person name="Eloe-Fadrosh E.A."/>
            <person name="Kyrpides N.C."/>
            <person name="Woyke T."/>
        </authorList>
    </citation>
    <scope>NUCLEOTIDE SEQUENCE</scope>
    <source>
        <strain evidence="4">GVMAG-M-3300027759-42</strain>
    </source>
</reference>
<name>A0A6C0LAX7_9ZZZZ</name>
<feature type="domain" description="Ubiquitin-like protease family profile" evidence="3">
    <location>
        <begin position="201"/>
        <end position="288"/>
    </location>
</feature>
<sequence>MKRNIKSKRNNRTYRKKMVKKGGGKTFKTMNCSPMVDKNTPVKGSCFTADVLEILKKSYNKHNAKNMITTNNPVKIWNELKIRLRTCSKEDCWLDEIEDKAVRKRLDEYIFAPDHPDDWNANPDEWLSNFDIRDVLKQYMVKYPKFYAPDPSPIDYDTKPSDMFGQCVSNELCTFNLEKHVKKGKTKFGIVFNVSPHTSSGSHWVTLFVDTDDEFIFYMDSAGNKIPKQINKLVDTITQQGLAMNPPIKLHYYENCPLEHQMGTTECGMFALYFIITMLSNRAENKVFTNYVDKIKFFKDKRIPDKYVFKFRKIYFNDK</sequence>
<evidence type="ECO:0000313" key="4">
    <source>
        <dbReference type="EMBL" id="QHU26831.1"/>
    </source>
</evidence>
<evidence type="ECO:0000259" key="3">
    <source>
        <dbReference type="Pfam" id="PF02902"/>
    </source>
</evidence>
<keyword evidence="2" id="KW-0378">Hydrolase</keyword>
<protein>
    <recommendedName>
        <fullName evidence="3">Ubiquitin-like protease family profile domain-containing protein</fullName>
    </recommendedName>
</protein>
<dbReference type="AlphaFoldDB" id="A0A6C0LAX7"/>
<evidence type="ECO:0000256" key="2">
    <source>
        <dbReference type="ARBA" id="ARBA00022801"/>
    </source>
</evidence>
<dbReference type="InterPro" id="IPR003653">
    <property type="entry name" value="Peptidase_C48_C"/>
</dbReference>
<proteinExistence type="predicted"/>
<keyword evidence="1" id="KW-0645">Protease</keyword>